<evidence type="ECO:0000313" key="2">
    <source>
        <dbReference type="EMBL" id="QBR94477.1"/>
    </source>
</evidence>
<evidence type="ECO:0000259" key="1">
    <source>
        <dbReference type="PROSITE" id="PS51186"/>
    </source>
</evidence>
<dbReference type="AlphaFoldDB" id="A0A4P7GRJ4"/>
<dbReference type="EMBL" id="CP038267">
    <property type="protein sequence ID" value="QBR94477.1"/>
    <property type="molecule type" value="Genomic_DNA"/>
</dbReference>
<dbReference type="KEGG" id="noy:EXE57_12235"/>
<dbReference type="InterPro" id="IPR016181">
    <property type="entry name" value="Acyl_CoA_acyltransferase"/>
</dbReference>
<keyword evidence="3" id="KW-1185">Reference proteome</keyword>
<reference evidence="2 3" key="1">
    <citation type="submission" date="2019-03" db="EMBL/GenBank/DDBJ databases">
        <title>Three New Species of Nocardioides, Nocardioides euryhalodurans sp. nov., Nocardioides seonyuensis sp. nov. and Nocardioides eburneoflavus sp. nov., Iolated from Soil.</title>
        <authorList>
            <person name="Roh S.G."/>
            <person name="Lee C."/>
            <person name="Kim M.-K."/>
            <person name="Kim S.B."/>
        </authorList>
    </citation>
    <scope>NUCLEOTIDE SEQUENCE [LARGE SCALE GENOMIC DNA]</scope>
    <source>
        <strain evidence="2 3">MMS17-SY117</strain>
    </source>
</reference>
<feature type="domain" description="N-acetyltransferase" evidence="1">
    <location>
        <begin position="158"/>
        <end position="321"/>
    </location>
</feature>
<evidence type="ECO:0000313" key="3">
    <source>
        <dbReference type="Proteomes" id="UP000294894"/>
    </source>
</evidence>
<accession>A0A4P7GRJ4</accession>
<dbReference type="PROSITE" id="PS51186">
    <property type="entry name" value="GNAT"/>
    <property type="match status" value="2"/>
</dbReference>
<name>A0A4P7GRJ4_9ACTN</name>
<protein>
    <submittedName>
        <fullName evidence="2">N-acetyltransferase</fullName>
    </submittedName>
</protein>
<dbReference type="Proteomes" id="UP000294894">
    <property type="component" value="Chromosome"/>
</dbReference>
<organism evidence="2 3">
    <name type="scientific">Nocardioides euryhalodurans</name>
    <dbReference type="NCBI Taxonomy" id="2518370"/>
    <lineage>
        <taxon>Bacteria</taxon>
        <taxon>Bacillati</taxon>
        <taxon>Actinomycetota</taxon>
        <taxon>Actinomycetes</taxon>
        <taxon>Propionibacteriales</taxon>
        <taxon>Nocardioidaceae</taxon>
        <taxon>Nocardioides</taxon>
    </lineage>
</organism>
<proteinExistence type="predicted"/>
<dbReference type="InterPro" id="IPR051908">
    <property type="entry name" value="Ribosomal_N-acetyltransferase"/>
</dbReference>
<dbReference type="PANTHER" id="PTHR43441:SF11">
    <property type="entry name" value="RIBOSOMAL-PROTEIN-SERINE ACETYLTRANSFERASE"/>
    <property type="match status" value="1"/>
</dbReference>
<dbReference type="GO" id="GO:0008999">
    <property type="term" value="F:protein-N-terminal-alanine acetyltransferase activity"/>
    <property type="evidence" value="ECO:0007669"/>
    <property type="project" value="TreeGrafter"/>
</dbReference>
<dbReference type="PANTHER" id="PTHR43441">
    <property type="entry name" value="RIBOSOMAL-PROTEIN-SERINE ACETYLTRANSFERASE"/>
    <property type="match status" value="1"/>
</dbReference>
<dbReference type="GO" id="GO:1990189">
    <property type="term" value="F:protein N-terminal-serine acetyltransferase activity"/>
    <property type="evidence" value="ECO:0007669"/>
    <property type="project" value="TreeGrafter"/>
</dbReference>
<dbReference type="Pfam" id="PF13302">
    <property type="entry name" value="Acetyltransf_3"/>
    <property type="match status" value="2"/>
</dbReference>
<gene>
    <name evidence="2" type="ORF">EXE57_12235</name>
</gene>
<dbReference type="SUPFAM" id="SSF55729">
    <property type="entry name" value="Acyl-CoA N-acyltransferases (Nat)"/>
    <property type="match status" value="2"/>
</dbReference>
<sequence>MWEEVTDPEGNDLTATTADFTRAQVASWCASRTAQDERLDLAVVDTATGEYAGEAVLNEYDAERNSANFRIALRGPAWYGRGLGTEATRLLVEHGLRTVGLDFITLGVLARNPRARRAYATAGFRETSRFVEDGEDWVEMTIARSWLSPDYPVLTERLALRPLHPEKDVDTIHSWRSLPEVCRYTPFDPQSREAIAERLTDPERTRSVIDAEGQVISLVVERRDTGQPVGDVVLFWHSAADGHAEIGYELHPDHAGQGFATEAAEALLRLAFDGLRAHRVSARMDQRNTASAAVVGRLGMRLEATYVEGEWFKGEWSTLLVFGLLEHEWRGA</sequence>
<keyword evidence="2" id="KW-0808">Transferase</keyword>
<dbReference type="Gene3D" id="3.40.630.30">
    <property type="match status" value="2"/>
</dbReference>
<dbReference type="OrthoDB" id="9132139at2"/>
<feature type="domain" description="N-acetyltransferase" evidence="1">
    <location>
        <begin position="1"/>
        <end position="145"/>
    </location>
</feature>
<dbReference type="InterPro" id="IPR000182">
    <property type="entry name" value="GNAT_dom"/>
</dbReference>